<feature type="active site" description="Proton acceptor" evidence="7">
    <location>
        <position position="225"/>
    </location>
</feature>
<name>A0A3M8DNX2_9BACL</name>
<dbReference type="SUPFAM" id="SSF101821">
    <property type="entry name" value="Aminopeptidase/glucanase lid domain"/>
    <property type="match status" value="1"/>
</dbReference>
<dbReference type="EMBL" id="RHHQ01000008">
    <property type="protein sequence ID" value="RNB89803.1"/>
    <property type="molecule type" value="Genomic_DNA"/>
</dbReference>
<feature type="binding site" evidence="8">
    <location>
        <position position="193"/>
    </location>
    <ligand>
        <name>Zn(2+)</name>
        <dbReference type="ChEBI" id="CHEBI:29105"/>
        <label>2</label>
    </ligand>
</feature>
<evidence type="ECO:0000256" key="6">
    <source>
        <dbReference type="PIRNR" id="PIRNR001123"/>
    </source>
</evidence>
<feature type="binding site" evidence="8">
    <location>
        <position position="226"/>
    </location>
    <ligand>
        <name>Zn(2+)</name>
        <dbReference type="ChEBI" id="CHEBI:29105"/>
        <label>2</label>
    </ligand>
</feature>
<evidence type="ECO:0000256" key="2">
    <source>
        <dbReference type="ARBA" id="ARBA00022438"/>
    </source>
</evidence>
<gene>
    <name evidence="9" type="ORF">EDM56_11605</name>
</gene>
<accession>A0A3M8DNX2</accession>
<dbReference type="PIRSF" id="PIRSF001123">
    <property type="entry name" value="PepA_GA"/>
    <property type="match status" value="1"/>
</dbReference>
<proteinExistence type="inferred from homology"/>
<sequence>MTTDNLLKELTYAKERIKSFFRELTGLIGVSGSEQEVVKYLRDQLAAVADEVKVDRNGNVTAIKRGTKPGPKLMVAAHADEVGFCVKNILTNGFLAFDRIGDGSDALLPGRKVWISTRNGRKITGIIGVKAGHMQTAEEAQKTLTIRDAYLDVGASSRQEAEEMGIRIGDTIVFQSDFTEMFNPDLISTKSVDNRISCAILIELFHQLKDADFAGTLYGVVTVREEVGLHGAAILRNAIDPDYAIVLDTIPAGDVPDIDTERMLPVYLGKGPACPIADGTPEGFFTFIHPKVREIIEEQSEAAGVPLQYLTLVGNYYTTDAAGFALANGGLPVGIIATPRRYSHSPVELVNLNDAAQVLRIVKAIVTANGEKDLSFI</sequence>
<evidence type="ECO:0000256" key="1">
    <source>
        <dbReference type="ARBA" id="ARBA00006272"/>
    </source>
</evidence>
<keyword evidence="10" id="KW-1185">Reference proteome</keyword>
<dbReference type="GO" id="GO:0046872">
    <property type="term" value="F:metal ion binding"/>
    <property type="evidence" value="ECO:0007669"/>
    <property type="project" value="UniProtKB-UniRule"/>
</dbReference>
<dbReference type="Proteomes" id="UP000271031">
    <property type="component" value="Unassembled WGS sequence"/>
</dbReference>
<dbReference type="InterPro" id="IPR051464">
    <property type="entry name" value="Peptidase_M42_aminopept"/>
</dbReference>
<keyword evidence="4 8" id="KW-0479">Metal-binding</keyword>
<feature type="binding site" evidence="8">
    <location>
        <position position="78"/>
    </location>
    <ligand>
        <name>Zn(2+)</name>
        <dbReference type="ChEBI" id="CHEBI:29105"/>
        <label>1</label>
    </ligand>
</feature>
<evidence type="ECO:0000313" key="9">
    <source>
        <dbReference type="EMBL" id="RNB89803.1"/>
    </source>
</evidence>
<dbReference type="InterPro" id="IPR008007">
    <property type="entry name" value="Peptidase_M42"/>
</dbReference>
<evidence type="ECO:0000256" key="5">
    <source>
        <dbReference type="ARBA" id="ARBA00022801"/>
    </source>
</evidence>
<dbReference type="SUPFAM" id="SSF53187">
    <property type="entry name" value="Zn-dependent exopeptidases"/>
    <property type="match status" value="1"/>
</dbReference>
<dbReference type="PANTHER" id="PTHR32481:SF0">
    <property type="entry name" value="AMINOPEPTIDASE YPDE-RELATED"/>
    <property type="match status" value="1"/>
</dbReference>
<evidence type="ECO:0000313" key="10">
    <source>
        <dbReference type="Proteomes" id="UP000271031"/>
    </source>
</evidence>
<evidence type="ECO:0000256" key="4">
    <source>
        <dbReference type="ARBA" id="ARBA00022723"/>
    </source>
</evidence>
<dbReference type="PANTHER" id="PTHR32481">
    <property type="entry name" value="AMINOPEPTIDASE"/>
    <property type="match status" value="1"/>
</dbReference>
<dbReference type="GO" id="GO:0006508">
    <property type="term" value="P:proteolysis"/>
    <property type="evidence" value="ECO:0007669"/>
    <property type="project" value="UniProtKB-KW"/>
</dbReference>
<dbReference type="Gene3D" id="2.40.30.40">
    <property type="entry name" value="Peptidase M42, domain 2"/>
    <property type="match status" value="1"/>
</dbReference>
<dbReference type="RefSeq" id="WP_122918057.1">
    <property type="nucleotide sequence ID" value="NZ_RHHQ01000008.1"/>
</dbReference>
<feature type="binding site" evidence="8">
    <location>
        <position position="193"/>
    </location>
    <ligand>
        <name>Zn(2+)</name>
        <dbReference type="ChEBI" id="CHEBI:29105"/>
        <label>1</label>
    </ligand>
</feature>
<comment type="cofactor">
    <cofactor evidence="8">
        <name>a divalent metal cation</name>
        <dbReference type="ChEBI" id="CHEBI:60240"/>
    </cofactor>
    <text evidence="8">Binds 2 divalent metal cations per subunit.</text>
</comment>
<evidence type="ECO:0000256" key="3">
    <source>
        <dbReference type="ARBA" id="ARBA00022670"/>
    </source>
</evidence>
<keyword evidence="2" id="KW-0031">Aminopeptidase</keyword>
<comment type="caution">
    <text evidence="9">The sequence shown here is derived from an EMBL/GenBank/DDBJ whole genome shotgun (WGS) entry which is preliminary data.</text>
</comment>
<dbReference type="AlphaFoldDB" id="A0A3M8DNX2"/>
<feature type="binding site" evidence="8">
    <location>
        <position position="248"/>
    </location>
    <ligand>
        <name>Zn(2+)</name>
        <dbReference type="ChEBI" id="CHEBI:29105"/>
        <label>1</label>
    </ligand>
</feature>
<dbReference type="Pfam" id="PF05343">
    <property type="entry name" value="Peptidase_M42"/>
    <property type="match status" value="1"/>
</dbReference>
<dbReference type="OrthoDB" id="9772053at2"/>
<dbReference type="InterPro" id="IPR023367">
    <property type="entry name" value="Peptidase_M42_dom2"/>
</dbReference>
<dbReference type="Gene3D" id="3.40.630.10">
    <property type="entry name" value="Zn peptidases"/>
    <property type="match status" value="1"/>
</dbReference>
<protein>
    <submittedName>
        <fullName evidence="9">M42 family peptidase</fullName>
    </submittedName>
</protein>
<organism evidence="9 10">
    <name type="scientific">Brevibacillus fluminis</name>
    <dbReference type="NCBI Taxonomy" id="511487"/>
    <lineage>
        <taxon>Bacteria</taxon>
        <taxon>Bacillati</taxon>
        <taxon>Bacillota</taxon>
        <taxon>Bacilli</taxon>
        <taxon>Bacillales</taxon>
        <taxon>Paenibacillaceae</taxon>
        <taxon>Brevibacillus</taxon>
    </lineage>
</organism>
<feature type="binding site" evidence="8">
    <location>
        <position position="344"/>
    </location>
    <ligand>
        <name>Zn(2+)</name>
        <dbReference type="ChEBI" id="CHEBI:29105"/>
        <label>2</label>
    </ligand>
</feature>
<evidence type="ECO:0000256" key="7">
    <source>
        <dbReference type="PIRSR" id="PIRSR001123-1"/>
    </source>
</evidence>
<reference evidence="9 10" key="1">
    <citation type="submission" date="2018-10" db="EMBL/GenBank/DDBJ databases">
        <title>Phylogenomics of Brevibacillus.</title>
        <authorList>
            <person name="Dunlap C."/>
        </authorList>
    </citation>
    <scope>NUCLEOTIDE SEQUENCE [LARGE SCALE GENOMIC DNA]</scope>
    <source>
        <strain evidence="9 10">JCM 15716</strain>
    </source>
</reference>
<dbReference type="GO" id="GO:0004177">
    <property type="term" value="F:aminopeptidase activity"/>
    <property type="evidence" value="ECO:0007669"/>
    <property type="project" value="UniProtKB-UniRule"/>
</dbReference>
<keyword evidence="5" id="KW-0378">Hydrolase</keyword>
<evidence type="ECO:0000256" key="8">
    <source>
        <dbReference type="PIRSR" id="PIRSR001123-2"/>
    </source>
</evidence>
<keyword evidence="3" id="KW-0645">Protease</keyword>
<comment type="similarity">
    <text evidence="1 6">Belongs to the peptidase M42 family.</text>
</comment>